<feature type="binding site" evidence="9">
    <location>
        <begin position="62"/>
        <end position="63"/>
    </location>
    <ligand>
        <name>substrate</name>
    </ligand>
</feature>
<dbReference type="InterPro" id="IPR037528">
    <property type="entry name" value="ArgB"/>
</dbReference>
<evidence type="ECO:0000256" key="9">
    <source>
        <dbReference type="HAMAP-Rule" id="MF_00082"/>
    </source>
</evidence>
<dbReference type="EMBL" id="AP028654">
    <property type="protein sequence ID" value="BEP29058.1"/>
    <property type="molecule type" value="Genomic_DNA"/>
</dbReference>
<dbReference type="PRINTS" id="PR00474">
    <property type="entry name" value="GLU5KINASE"/>
</dbReference>
<dbReference type="Gene3D" id="3.40.1160.10">
    <property type="entry name" value="Acetylglutamate kinase-like"/>
    <property type="match status" value="1"/>
</dbReference>
<sequence length="285" mass="31387">MNKFFSDNVIEALNFINQFKNKIFVIKIGGTQISDEKIFTSICSNIKTLYSIGINIVLVHGGGKEISKRLLKVGIKSEFINGYRITSENHISEIEMILSGKINKDITLKLNNIGVTSVGLNGKDGGMISCSKKSLINDIDIGMVGEIDGLNLNLIRLLLKERIIPIISPIGFNKNGETFNINADQVAGSIASELKSEKLILLTDVDGYYKNINDKDSFVSKLNLDEVEKILNDNKLNGGMYPKLECCYKSVSSTRKTAHIINGNVKDSLLIEVLSYGGIGTMIYI</sequence>
<dbReference type="InterPro" id="IPR001057">
    <property type="entry name" value="Glu/AcGlu_kinase"/>
</dbReference>
<dbReference type="InterPro" id="IPR036393">
    <property type="entry name" value="AceGlu_kinase-like_sf"/>
</dbReference>
<evidence type="ECO:0000256" key="6">
    <source>
        <dbReference type="ARBA" id="ARBA00022777"/>
    </source>
</evidence>
<gene>
    <name evidence="9 11" type="primary">argB</name>
    <name evidence="11" type="ORF">HLPR_13890</name>
</gene>
<name>A0AAU9EHR5_9FIRM</name>
<proteinExistence type="inferred from homology"/>
<keyword evidence="6 9" id="KW-0418">Kinase</keyword>
<comment type="pathway">
    <text evidence="1 9">Amino-acid biosynthesis; L-arginine biosynthesis; N(2)-acetyl-L-ornithine from L-glutamate: step 2/4.</text>
</comment>
<dbReference type="AlphaFoldDB" id="A0AAU9EHR5"/>
<dbReference type="InterPro" id="IPR004662">
    <property type="entry name" value="AcgluKinase_fam"/>
</dbReference>
<dbReference type="InterPro" id="IPR001048">
    <property type="entry name" value="Asp/Glu/Uridylate_kinase"/>
</dbReference>
<keyword evidence="4 9" id="KW-0808">Transferase</keyword>
<dbReference type="KEGG" id="hprf:HLPR_13890"/>
<dbReference type="Pfam" id="PF00696">
    <property type="entry name" value="AA_kinase"/>
    <property type="match status" value="1"/>
</dbReference>
<organism evidence="11 12">
    <name type="scientific">Helicovermis profundi</name>
    <dbReference type="NCBI Taxonomy" id="3065157"/>
    <lineage>
        <taxon>Bacteria</taxon>
        <taxon>Bacillati</taxon>
        <taxon>Bacillota</taxon>
        <taxon>Clostridia</taxon>
        <taxon>Helicovermis</taxon>
    </lineage>
</organism>
<evidence type="ECO:0000256" key="4">
    <source>
        <dbReference type="ARBA" id="ARBA00022679"/>
    </source>
</evidence>
<evidence type="ECO:0000313" key="11">
    <source>
        <dbReference type="EMBL" id="BEP29058.1"/>
    </source>
</evidence>
<comment type="similarity">
    <text evidence="9">Belongs to the acetylglutamate kinase family. ArgB subfamily.</text>
</comment>
<dbReference type="SUPFAM" id="SSF53633">
    <property type="entry name" value="Carbamate kinase-like"/>
    <property type="match status" value="1"/>
</dbReference>
<dbReference type="PANTHER" id="PTHR23342">
    <property type="entry name" value="N-ACETYLGLUTAMATE SYNTHASE"/>
    <property type="match status" value="1"/>
</dbReference>
<keyword evidence="9" id="KW-0963">Cytoplasm</keyword>
<dbReference type="GO" id="GO:0005524">
    <property type="term" value="F:ATP binding"/>
    <property type="evidence" value="ECO:0007669"/>
    <property type="project" value="UniProtKB-UniRule"/>
</dbReference>
<evidence type="ECO:0000313" key="12">
    <source>
        <dbReference type="Proteomes" id="UP001321786"/>
    </source>
</evidence>
<feature type="site" description="Transition state stabilizer" evidence="9">
    <location>
        <position position="27"/>
    </location>
</feature>
<reference evidence="11 12" key="1">
    <citation type="submission" date="2023-08" db="EMBL/GenBank/DDBJ databases">
        <title>Helicovermis profunda gen. nov., sp. nov., a novel mesophilic, fermentative bacterium within the Bacillota from a deep-sea hydrothermal vent chimney.</title>
        <authorList>
            <person name="Miyazaki U."/>
            <person name="Mizutani D."/>
            <person name="Hashimoto Y."/>
            <person name="Tame A."/>
            <person name="Sawayama S."/>
            <person name="Miyazaki J."/>
            <person name="Takai K."/>
            <person name="Nakagawa S."/>
        </authorList>
    </citation>
    <scope>NUCLEOTIDE SEQUENCE [LARGE SCALE GENOMIC DNA]</scope>
    <source>
        <strain evidence="11 12">S502</strain>
    </source>
</reference>
<evidence type="ECO:0000256" key="3">
    <source>
        <dbReference type="ARBA" id="ARBA00022605"/>
    </source>
</evidence>
<keyword evidence="12" id="KW-1185">Reference proteome</keyword>
<comment type="catalytic activity">
    <reaction evidence="8 9">
        <text>N-acetyl-L-glutamate + ATP = N-acetyl-L-glutamyl 5-phosphate + ADP</text>
        <dbReference type="Rhea" id="RHEA:14629"/>
        <dbReference type="ChEBI" id="CHEBI:30616"/>
        <dbReference type="ChEBI" id="CHEBI:44337"/>
        <dbReference type="ChEBI" id="CHEBI:57936"/>
        <dbReference type="ChEBI" id="CHEBI:456216"/>
        <dbReference type="EC" id="2.7.2.8"/>
    </reaction>
</comment>
<dbReference type="GO" id="GO:0042450">
    <property type="term" value="P:L-arginine biosynthetic process via ornithine"/>
    <property type="evidence" value="ECO:0007669"/>
    <property type="project" value="UniProtKB-UniRule"/>
</dbReference>
<comment type="function">
    <text evidence="9">Catalyzes the ATP-dependent phosphorylation of N-acetyl-L-glutamate.</text>
</comment>
<feature type="domain" description="Aspartate/glutamate/uridylate kinase" evidence="10">
    <location>
        <begin position="22"/>
        <end position="262"/>
    </location>
</feature>
<keyword evidence="5 9" id="KW-0547">Nucleotide-binding</keyword>
<dbReference type="PIRSF" id="PIRSF000728">
    <property type="entry name" value="NAGK"/>
    <property type="match status" value="1"/>
</dbReference>
<keyword evidence="7 9" id="KW-0067">ATP-binding</keyword>
<comment type="subcellular location">
    <subcellularLocation>
        <location evidence="9">Cytoplasm</location>
    </subcellularLocation>
</comment>
<dbReference type="NCBIfam" id="TIGR00761">
    <property type="entry name" value="argB"/>
    <property type="match status" value="1"/>
</dbReference>
<evidence type="ECO:0000256" key="5">
    <source>
        <dbReference type="ARBA" id="ARBA00022741"/>
    </source>
</evidence>
<evidence type="ECO:0000256" key="1">
    <source>
        <dbReference type="ARBA" id="ARBA00004828"/>
    </source>
</evidence>
<evidence type="ECO:0000256" key="7">
    <source>
        <dbReference type="ARBA" id="ARBA00022840"/>
    </source>
</evidence>
<dbReference type="GO" id="GO:0003991">
    <property type="term" value="F:acetylglutamate kinase activity"/>
    <property type="evidence" value="ECO:0007669"/>
    <property type="project" value="UniProtKB-UniRule"/>
</dbReference>
<keyword evidence="2 9" id="KW-0055">Arginine biosynthesis</keyword>
<dbReference type="FunFam" id="3.40.1160.10:FF:000004">
    <property type="entry name" value="Acetylglutamate kinase"/>
    <property type="match status" value="1"/>
</dbReference>
<dbReference type="RefSeq" id="WP_338534728.1">
    <property type="nucleotide sequence ID" value="NZ_AP028654.1"/>
</dbReference>
<dbReference type="PANTHER" id="PTHR23342:SF0">
    <property type="entry name" value="N-ACETYLGLUTAMATE SYNTHASE, MITOCHONDRIAL"/>
    <property type="match status" value="1"/>
</dbReference>
<dbReference type="Proteomes" id="UP001321786">
    <property type="component" value="Chromosome"/>
</dbReference>
<feature type="binding site" evidence="9">
    <location>
        <position position="84"/>
    </location>
    <ligand>
        <name>substrate</name>
    </ligand>
</feature>
<accession>A0AAU9EHR5</accession>
<evidence type="ECO:0000256" key="2">
    <source>
        <dbReference type="ARBA" id="ARBA00022571"/>
    </source>
</evidence>
<feature type="site" description="Transition state stabilizer" evidence="9">
    <location>
        <position position="243"/>
    </location>
</feature>
<evidence type="ECO:0000259" key="10">
    <source>
        <dbReference type="Pfam" id="PF00696"/>
    </source>
</evidence>
<protein>
    <recommendedName>
        <fullName evidence="9">Acetylglutamate kinase</fullName>
        <ecNumber evidence="9">2.7.2.8</ecNumber>
    </recommendedName>
    <alternativeName>
        <fullName evidence="9">N-acetyl-L-glutamate 5-phosphotransferase</fullName>
    </alternativeName>
    <alternativeName>
        <fullName evidence="9">NAG kinase</fullName>
        <shortName evidence="9">NAGK</shortName>
    </alternativeName>
</protein>
<evidence type="ECO:0000256" key="8">
    <source>
        <dbReference type="ARBA" id="ARBA00048141"/>
    </source>
</evidence>
<feature type="binding site" evidence="9">
    <location>
        <position position="180"/>
    </location>
    <ligand>
        <name>substrate</name>
    </ligand>
</feature>
<keyword evidence="3 9" id="KW-0028">Amino-acid biosynthesis</keyword>
<dbReference type="HAMAP" id="MF_00082">
    <property type="entry name" value="ArgB"/>
    <property type="match status" value="1"/>
</dbReference>
<dbReference type="EC" id="2.7.2.8" evidence="9"/>
<dbReference type="GO" id="GO:0005737">
    <property type="term" value="C:cytoplasm"/>
    <property type="evidence" value="ECO:0007669"/>
    <property type="project" value="UniProtKB-SubCell"/>
</dbReference>